<dbReference type="CDD" id="cd02570">
    <property type="entry name" value="PseudoU_synth_EcTruA"/>
    <property type="match status" value="1"/>
</dbReference>
<dbReference type="PANTHER" id="PTHR11142:SF0">
    <property type="entry name" value="TRNA PSEUDOURIDINE SYNTHASE-LIKE 1"/>
    <property type="match status" value="1"/>
</dbReference>
<dbReference type="FunFam" id="3.30.70.580:FF:000001">
    <property type="entry name" value="tRNA pseudouridine synthase A"/>
    <property type="match status" value="1"/>
</dbReference>
<dbReference type="GO" id="GO:0003723">
    <property type="term" value="F:RNA binding"/>
    <property type="evidence" value="ECO:0007669"/>
    <property type="project" value="InterPro"/>
</dbReference>
<dbReference type="OrthoDB" id="9811823at2"/>
<evidence type="ECO:0000256" key="7">
    <source>
        <dbReference type="RuleBase" id="RU003792"/>
    </source>
</evidence>
<evidence type="ECO:0000256" key="4">
    <source>
        <dbReference type="HAMAP-Rule" id="MF_00171"/>
    </source>
</evidence>
<dbReference type="AlphaFoldDB" id="A0A437PXE0"/>
<keyword evidence="2 4" id="KW-0819">tRNA processing</keyword>
<dbReference type="Pfam" id="PF01416">
    <property type="entry name" value="PseudoU_synth_1"/>
    <property type="match status" value="2"/>
</dbReference>
<dbReference type="GO" id="GO:0160147">
    <property type="term" value="F:tRNA pseudouridine(38-40) synthase activity"/>
    <property type="evidence" value="ECO:0007669"/>
    <property type="project" value="UniProtKB-EC"/>
</dbReference>
<dbReference type="SUPFAM" id="SSF55120">
    <property type="entry name" value="Pseudouridine synthase"/>
    <property type="match status" value="1"/>
</dbReference>
<reference evidence="9 10" key="1">
    <citation type="submission" date="2019-01" db="EMBL/GenBank/DDBJ databases">
        <authorList>
            <person name="Chen W.-M."/>
        </authorList>
    </citation>
    <scope>NUCLEOTIDE SEQUENCE [LARGE SCALE GENOMIC DNA]</scope>
    <source>
        <strain evidence="9 10">FSY-15</strain>
    </source>
</reference>
<dbReference type="InterPro" id="IPR020097">
    <property type="entry name" value="PsdUridine_synth_TruA_a/b_dom"/>
</dbReference>
<feature type="active site" description="Nucleophile" evidence="4 5">
    <location>
        <position position="52"/>
    </location>
</feature>
<evidence type="ECO:0000256" key="1">
    <source>
        <dbReference type="ARBA" id="ARBA00009375"/>
    </source>
</evidence>
<dbReference type="PANTHER" id="PTHR11142">
    <property type="entry name" value="PSEUDOURIDYLATE SYNTHASE"/>
    <property type="match status" value="1"/>
</dbReference>
<evidence type="ECO:0000313" key="10">
    <source>
        <dbReference type="Proteomes" id="UP000282832"/>
    </source>
</evidence>
<dbReference type="InterPro" id="IPR020103">
    <property type="entry name" value="PsdUridine_synth_cat_dom_sf"/>
</dbReference>
<dbReference type="RefSeq" id="WP_127802473.1">
    <property type="nucleotide sequence ID" value="NZ_SACY01000001.1"/>
</dbReference>
<feature type="binding site" evidence="4 6">
    <location>
        <position position="109"/>
    </location>
    <ligand>
        <name>substrate</name>
    </ligand>
</feature>
<evidence type="ECO:0000256" key="2">
    <source>
        <dbReference type="ARBA" id="ARBA00022694"/>
    </source>
</evidence>
<name>A0A437PXE0_9BACT</name>
<dbReference type="NCBIfam" id="TIGR00071">
    <property type="entry name" value="hisT_truA"/>
    <property type="match status" value="1"/>
</dbReference>
<protein>
    <recommendedName>
        <fullName evidence="4">tRNA pseudouridine synthase A</fullName>
        <ecNumber evidence="4">5.4.99.12</ecNumber>
    </recommendedName>
    <alternativeName>
        <fullName evidence="4">tRNA pseudouridine(38-40) synthase</fullName>
    </alternativeName>
    <alternativeName>
        <fullName evidence="4">tRNA pseudouridylate synthase I</fullName>
    </alternativeName>
    <alternativeName>
        <fullName evidence="4">tRNA-uridine isomerase I</fullName>
    </alternativeName>
</protein>
<dbReference type="InterPro" id="IPR020095">
    <property type="entry name" value="PsdUridine_synth_TruA_C"/>
</dbReference>
<dbReference type="EMBL" id="SACY01000001">
    <property type="protein sequence ID" value="RVU26922.1"/>
    <property type="molecule type" value="Genomic_DNA"/>
</dbReference>
<accession>A0A437PXE0</accession>
<comment type="caution">
    <text evidence="9">The sequence shown here is derived from an EMBL/GenBank/DDBJ whole genome shotgun (WGS) entry which is preliminary data.</text>
</comment>
<keyword evidence="10" id="KW-1185">Reference proteome</keyword>
<proteinExistence type="inferred from homology"/>
<evidence type="ECO:0000256" key="5">
    <source>
        <dbReference type="PIRSR" id="PIRSR001430-1"/>
    </source>
</evidence>
<organism evidence="9 10">
    <name type="scientific">Sandaracinomonas limnophila</name>
    <dbReference type="NCBI Taxonomy" id="1862386"/>
    <lineage>
        <taxon>Bacteria</taxon>
        <taxon>Pseudomonadati</taxon>
        <taxon>Bacteroidota</taxon>
        <taxon>Cytophagia</taxon>
        <taxon>Cytophagales</taxon>
        <taxon>Flectobacillaceae</taxon>
        <taxon>Sandaracinomonas</taxon>
    </lineage>
</organism>
<comment type="caution">
    <text evidence="4">Lacks conserved residue(s) required for the propagation of feature annotation.</text>
</comment>
<dbReference type="InterPro" id="IPR001406">
    <property type="entry name" value="PsdUridine_synth_TruA"/>
</dbReference>
<feature type="domain" description="Pseudouridine synthase I TruA alpha/beta" evidence="8">
    <location>
        <begin position="9"/>
        <end position="103"/>
    </location>
</feature>
<dbReference type="InterPro" id="IPR020094">
    <property type="entry name" value="TruA/RsuA/RluB/E/F_N"/>
</dbReference>
<dbReference type="Gene3D" id="3.30.70.580">
    <property type="entry name" value="Pseudouridine synthase I, catalytic domain, N-terminal subdomain"/>
    <property type="match status" value="1"/>
</dbReference>
<dbReference type="EC" id="5.4.99.12" evidence="4"/>
<sequence>MSRYLIQFAYDGGSFSGYQIQPNALTVQEELEKKLSILAQRKIEVVGSSRTDAGVHASQQFAHFDCPVPIQKDWVYRLNRMLPHALAVISIEQVADDFHARFDALSRTYHYWIVRKKTPLRRHDTYWFEAPLDLEAMNAACQILFQYIDFECFSKVKTDVFTFDCTIQKAIWTEEGDFLKFTIQANRFLRGMVRAIVGTLLEVGEGKLKPEDLHQIIQSKDRNQAGRAVPAHGLHLVEVKYK</sequence>
<evidence type="ECO:0000313" key="9">
    <source>
        <dbReference type="EMBL" id="RVU26922.1"/>
    </source>
</evidence>
<gene>
    <name evidence="4 9" type="primary">truA</name>
    <name evidence="9" type="ORF">EOJ36_02690</name>
</gene>
<comment type="catalytic activity">
    <reaction evidence="4 7">
        <text>uridine(38/39/40) in tRNA = pseudouridine(38/39/40) in tRNA</text>
        <dbReference type="Rhea" id="RHEA:22376"/>
        <dbReference type="Rhea" id="RHEA-COMP:10085"/>
        <dbReference type="Rhea" id="RHEA-COMP:10087"/>
        <dbReference type="ChEBI" id="CHEBI:65314"/>
        <dbReference type="ChEBI" id="CHEBI:65315"/>
        <dbReference type="EC" id="5.4.99.12"/>
    </reaction>
</comment>
<feature type="domain" description="Pseudouridine synthase I TruA alpha/beta" evidence="8">
    <location>
        <begin position="149"/>
        <end position="241"/>
    </location>
</feature>
<evidence type="ECO:0000256" key="3">
    <source>
        <dbReference type="ARBA" id="ARBA00023235"/>
    </source>
</evidence>
<comment type="function">
    <text evidence="4">Formation of pseudouridine at positions 38, 39 and 40 in the anticodon stem and loop of transfer RNAs.</text>
</comment>
<dbReference type="GO" id="GO:0031119">
    <property type="term" value="P:tRNA pseudouridine synthesis"/>
    <property type="evidence" value="ECO:0007669"/>
    <property type="project" value="UniProtKB-UniRule"/>
</dbReference>
<comment type="subunit">
    <text evidence="4">Homodimer.</text>
</comment>
<dbReference type="Proteomes" id="UP000282832">
    <property type="component" value="Unassembled WGS sequence"/>
</dbReference>
<dbReference type="HAMAP" id="MF_00171">
    <property type="entry name" value="TruA"/>
    <property type="match status" value="1"/>
</dbReference>
<dbReference type="PIRSF" id="PIRSF001430">
    <property type="entry name" value="tRNA_psdUrid_synth"/>
    <property type="match status" value="1"/>
</dbReference>
<keyword evidence="3 4" id="KW-0413">Isomerase</keyword>
<evidence type="ECO:0000256" key="6">
    <source>
        <dbReference type="PIRSR" id="PIRSR001430-2"/>
    </source>
</evidence>
<dbReference type="Gene3D" id="3.30.70.660">
    <property type="entry name" value="Pseudouridine synthase I, catalytic domain, C-terminal subdomain"/>
    <property type="match status" value="1"/>
</dbReference>
<evidence type="ECO:0000259" key="8">
    <source>
        <dbReference type="Pfam" id="PF01416"/>
    </source>
</evidence>
<comment type="similarity">
    <text evidence="1 4 7">Belongs to the tRNA pseudouridine synthase TruA family.</text>
</comment>